<dbReference type="EMBL" id="JAZAVK010000132">
    <property type="protein sequence ID" value="KAK7420626.1"/>
    <property type="molecule type" value="Genomic_DNA"/>
</dbReference>
<sequence length="163" mass="18956">MPRRQRSRFCKTDGFGDPDRRLESITVSILKSFFTWWLHLKAGKGGRGIKGIKKSSSLGMKWKVFRLVYERVVGMKLDLILNRQMHKVLKELVKDHGLSSSTRENRRMTINNLKEQNEATAILRLRFRDIRVVLARDPEGGPHKLLLQFTPEFTKTYLGTKDS</sequence>
<protein>
    <submittedName>
        <fullName evidence="1">Uncharacterized protein</fullName>
    </submittedName>
</protein>
<dbReference type="PANTHER" id="PTHR37535">
    <property type="entry name" value="FLUG DOMAIN PROTEIN"/>
    <property type="match status" value="1"/>
</dbReference>
<reference evidence="1 2" key="1">
    <citation type="journal article" date="2025" name="Microbiol. Resour. Announc.">
        <title>Draft genome sequences for Neonectria magnoliae and Neonectria punicea, canker pathogens of Liriodendron tulipifera and Acer saccharum in West Virginia.</title>
        <authorList>
            <person name="Petronek H.M."/>
            <person name="Kasson M.T."/>
            <person name="Metheny A.M."/>
            <person name="Stauder C.M."/>
            <person name="Lovett B."/>
            <person name="Lynch S.C."/>
            <person name="Garnas J.R."/>
            <person name="Kasson L.R."/>
            <person name="Stajich J.E."/>
        </authorList>
    </citation>
    <scope>NUCLEOTIDE SEQUENCE [LARGE SCALE GENOMIC DNA]</scope>
    <source>
        <strain evidence="1 2">NRRL 64651</strain>
    </source>
</reference>
<accession>A0ABR1HHR2</accession>
<organism evidence="1 2">
    <name type="scientific">Neonectria magnoliae</name>
    <dbReference type="NCBI Taxonomy" id="2732573"/>
    <lineage>
        <taxon>Eukaryota</taxon>
        <taxon>Fungi</taxon>
        <taxon>Dikarya</taxon>
        <taxon>Ascomycota</taxon>
        <taxon>Pezizomycotina</taxon>
        <taxon>Sordariomycetes</taxon>
        <taxon>Hypocreomycetidae</taxon>
        <taxon>Hypocreales</taxon>
        <taxon>Nectriaceae</taxon>
        <taxon>Neonectria</taxon>
    </lineage>
</organism>
<dbReference type="InterPro" id="IPR021842">
    <property type="entry name" value="DUF3435"/>
</dbReference>
<proteinExistence type="predicted"/>
<dbReference type="Pfam" id="PF11917">
    <property type="entry name" value="DUF3435"/>
    <property type="match status" value="1"/>
</dbReference>
<dbReference type="Proteomes" id="UP001498421">
    <property type="component" value="Unassembled WGS sequence"/>
</dbReference>
<keyword evidence="2" id="KW-1185">Reference proteome</keyword>
<evidence type="ECO:0000313" key="2">
    <source>
        <dbReference type="Proteomes" id="UP001498421"/>
    </source>
</evidence>
<gene>
    <name evidence="1" type="ORF">QQZ08_010318</name>
</gene>
<name>A0ABR1HHR2_9HYPO</name>
<dbReference type="PANTHER" id="PTHR37535:SF2">
    <property type="entry name" value="FINGER DOMAIN PROTEIN, PUTATIVE (AFU_ORTHOLOGUE AFUA_6G09300)-RELATED"/>
    <property type="match status" value="1"/>
</dbReference>
<evidence type="ECO:0000313" key="1">
    <source>
        <dbReference type="EMBL" id="KAK7420626.1"/>
    </source>
</evidence>
<comment type="caution">
    <text evidence="1">The sequence shown here is derived from an EMBL/GenBank/DDBJ whole genome shotgun (WGS) entry which is preliminary data.</text>
</comment>